<name>A0A382BXA2_9ZZZZ</name>
<dbReference type="InterPro" id="IPR030922">
    <property type="entry name" value="LptF"/>
</dbReference>
<dbReference type="EMBL" id="UINC01031809">
    <property type="protein sequence ID" value="SVB18435.1"/>
    <property type="molecule type" value="Genomic_DNA"/>
</dbReference>
<feature type="transmembrane region" description="Helical" evidence="9">
    <location>
        <begin position="97"/>
        <end position="120"/>
    </location>
</feature>
<feature type="transmembrane region" description="Helical" evidence="9">
    <location>
        <begin position="328"/>
        <end position="351"/>
    </location>
</feature>
<evidence type="ECO:0000313" key="10">
    <source>
        <dbReference type="EMBL" id="SVB18435.1"/>
    </source>
</evidence>
<evidence type="ECO:0000256" key="9">
    <source>
        <dbReference type="SAM" id="Phobius"/>
    </source>
</evidence>
<keyword evidence="7 9" id="KW-1133">Transmembrane helix</keyword>
<evidence type="ECO:0000256" key="7">
    <source>
        <dbReference type="ARBA" id="ARBA00022989"/>
    </source>
</evidence>
<dbReference type="NCBIfam" id="TIGR04407">
    <property type="entry name" value="LptF_YjgP"/>
    <property type="match status" value="1"/>
</dbReference>
<accession>A0A382BXA2</accession>
<dbReference type="GO" id="GO:0015920">
    <property type="term" value="P:lipopolysaccharide transport"/>
    <property type="evidence" value="ECO:0007669"/>
    <property type="project" value="TreeGrafter"/>
</dbReference>
<feature type="transmembrane region" description="Helical" evidence="9">
    <location>
        <begin position="47"/>
        <end position="76"/>
    </location>
</feature>
<dbReference type="PANTHER" id="PTHR33529">
    <property type="entry name" value="SLR0882 PROTEIN-RELATED"/>
    <property type="match status" value="1"/>
</dbReference>
<keyword evidence="6 9" id="KW-0812">Transmembrane</keyword>
<keyword evidence="5" id="KW-0997">Cell inner membrane</keyword>
<keyword evidence="4" id="KW-1003">Cell membrane</keyword>
<evidence type="ECO:0000256" key="3">
    <source>
        <dbReference type="ARBA" id="ARBA00022448"/>
    </source>
</evidence>
<feature type="transmembrane region" description="Helical" evidence="9">
    <location>
        <begin position="268"/>
        <end position="288"/>
    </location>
</feature>
<evidence type="ECO:0000256" key="2">
    <source>
        <dbReference type="ARBA" id="ARBA00014213"/>
    </source>
</evidence>
<keyword evidence="3" id="KW-0813">Transport</keyword>
<evidence type="ECO:0000256" key="1">
    <source>
        <dbReference type="ARBA" id="ARBA00004429"/>
    </source>
</evidence>
<reference evidence="10" key="1">
    <citation type="submission" date="2018-05" db="EMBL/GenBank/DDBJ databases">
        <authorList>
            <person name="Lanie J.A."/>
            <person name="Ng W.-L."/>
            <person name="Kazmierczak K.M."/>
            <person name="Andrzejewski T.M."/>
            <person name="Davidsen T.M."/>
            <person name="Wayne K.J."/>
            <person name="Tettelin H."/>
            <person name="Glass J.I."/>
            <person name="Rusch D."/>
            <person name="Podicherti R."/>
            <person name="Tsui H.-C.T."/>
            <person name="Winkler M.E."/>
        </authorList>
    </citation>
    <scope>NUCLEOTIDE SEQUENCE</scope>
</reference>
<feature type="transmembrane region" description="Helical" evidence="9">
    <location>
        <begin position="300"/>
        <end position="322"/>
    </location>
</feature>
<comment type="subcellular location">
    <subcellularLocation>
        <location evidence="1">Cell inner membrane</location>
        <topology evidence="1">Multi-pass membrane protein</topology>
    </subcellularLocation>
</comment>
<feature type="transmembrane region" description="Helical" evidence="9">
    <location>
        <begin position="12"/>
        <end position="35"/>
    </location>
</feature>
<dbReference type="InterPro" id="IPR005495">
    <property type="entry name" value="LptG/LptF_permease"/>
</dbReference>
<proteinExistence type="predicted"/>
<dbReference type="Pfam" id="PF03739">
    <property type="entry name" value="LptF_LptG"/>
    <property type="match status" value="1"/>
</dbReference>
<evidence type="ECO:0000256" key="8">
    <source>
        <dbReference type="ARBA" id="ARBA00023136"/>
    </source>
</evidence>
<organism evidence="10">
    <name type="scientific">marine metagenome</name>
    <dbReference type="NCBI Taxonomy" id="408172"/>
    <lineage>
        <taxon>unclassified sequences</taxon>
        <taxon>metagenomes</taxon>
        <taxon>ecological metagenomes</taxon>
    </lineage>
</organism>
<dbReference type="GO" id="GO:0055085">
    <property type="term" value="P:transmembrane transport"/>
    <property type="evidence" value="ECO:0007669"/>
    <property type="project" value="InterPro"/>
</dbReference>
<dbReference type="AlphaFoldDB" id="A0A382BXA2"/>
<sequence>MILPRAFIREVLLTSSAVTLVILTIFLVVRALGFLRQAAEGMIPIDSIFLLLLLKVMTYMDVILPLMLFLAVLMVLERWNRDNETLIMLTAGFGPGYLLKPASFLLLIGVLLVGGFSFYFSPLSVRVGGAIEHDFRNNNEVSGIVAGVFTETRNGQGVYFVQRVDRERSLYEHVFAYGSDAGQDGVIIAARARQEFAENGDRFLVLEDGVRYEGTPGEETYRVVEFDSYILRLQLGLIPEPPIPLRGWVNRELWAKYGSYGGLARSEFHWRISKVVVLPVLILFALSLGQMGSRGKRLPALFSALAIYFCYTNFTGLAVAAMRKSELALSPVLGLWTIHGVFALVAIYLFWCRANNRPLLAITSRPVET</sequence>
<evidence type="ECO:0000256" key="5">
    <source>
        <dbReference type="ARBA" id="ARBA00022519"/>
    </source>
</evidence>
<gene>
    <name evidence="10" type="ORF">METZ01_LOCUS171289</name>
</gene>
<dbReference type="GO" id="GO:0043190">
    <property type="term" value="C:ATP-binding cassette (ABC) transporter complex"/>
    <property type="evidence" value="ECO:0007669"/>
    <property type="project" value="InterPro"/>
</dbReference>
<protein>
    <recommendedName>
        <fullName evidence="2">Lipopolysaccharide export system permease protein LptF</fullName>
    </recommendedName>
</protein>
<keyword evidence="8 9" id="KW-0472">Membrane</keyword>
<evidence type="ECO:0000256" key="6">
    <source>
        <dbReference type="ARBA" id="ARBA00022692"/>
    </source>
</evidence>
<evidence type="ECO:0000256" key="4">
    <source>
        <dbReference type="ARBA" id="ARBA00022475"/>
    </source>
</evidence>
<dbReference type="PANTHER" id="PTHR33529:SF7">
    <property type="entry name" value="LIPOPOLYSACCHARIDE EXPORT SYSTEM PERMEASE PROTEIN LPTF"/>
    <property type="match status" value="1"/>
</dbReference>